<dbReference type="Proteomes" id="UP000599391">
    <property type="component" value="Unassembled WGS sequence"/>
</dbReference>
<sequence length="61" mass="6887">MNKTATRRFSIFATPSKKWVVQQIVIDLTSSEAESLEQYCEQTGKASGDVIRELIRELPVS</sequence>
<name>A0A8J7HGX7_9CYAN</name>
<proteinExistence type="predicted"/>
<dbReference type="EMBL" id="JAECZB010000092">
    <property type="protein sequence ID" value="MBH8555087.1"/>
    <property type="molecule type" value="Genomic_DNA"/>
</dbReference>
<dbReference type="RefSeq" id="WP_214441313.1">
    <property type="nucleotide sequence ID" value="NZ_JAECZB010000092.1"/>
</dbReference>
<dbReference type="AlphaFoldDB" id="A0A8J7HGX7"/>
<reference evidence="1 2" key="1">
    <citation type="journal article" date="2021" name="Int. J. Syst. Evol. Microbiol.">
        <title>Amazonocrinis nigriterrae gen. nov., sp. nov., Atlanticothrix silvestris gen. nov., sp. nov. and Dendronalium phyllosphericum gen. nov., sp. nov., nostocacean cyanobacteria from Brazilian environments.</title>
        <authorList>
            <person name="Alvarenga D.O."/>
            <person name="Andreote A.P.D."/>
            <person name="Branco L.H.Z."/>
            <person name="Delbaje E."/>
            <person name="Cruz R.B."/>
            <person name="Varani A.M."/>
            <person name="Fiore M.F."/>
        </authorList>
    </citation>
    <scope>NUCLEOTIDE SEQUENCE [LARGE SCALE GENOMIC DNA]</scope>
    <source>
        <strain evidence="1 2">CENA357</strain>
    </source>
</reference>
<comment type="caution">
    <text evidence="1">The sequence shown here is derived from an EMBL/GenBank/DDBJ whole genome shotgun (WGS) entry which is preliminary data.</text>
</comment>
<protein>
    <submittedName>
        <fullName evidence="1">CopG family transcriptional regulator</fullName>
    </submittedName>
</protein>
<organism evidence="1 2">
    <name type="scientific">Atlanticothrix silvestris CENA357</name>
    <dbReference type="NCBI Taxonomy" id="1725252"/>
    <lineage>
        <taxon>Bacteria</taxon>
        <taxon>Bacillati</taxon>
        <taxon>Cyanobacteriota</taxon>
        <taxon>Cyanophyceae</taxon>
        <taxon>Nostocales</taxon>
        <taxon>Nodulariaceae</taxon>
        <taxon>Atlanticothrix</taxon>
        <taxon>Atlanticothrix silvestris</taxon>
    </lineage>
</organism>
<gene>
    <name evidence="1" type="ORF">I8751_22600</name>
</gene>
<evidence type="ECO:0000313" key="1">
    <source>
        <dbReference type="EMBL" id="MBH8555087.1"/>
    </source>
</evidence>
<accession>A0A8J7HGX7</accession>
<keyword evidence="2" id="KW-1185">Reference proteome</keyword>
<evidence type="ECO:0000313" key="2">
    <source>
        <dbReference type="Proteomes" id="UP000599391"/>
    </source>
</evidence>